<evidence type="ECO:0000313" key="2">
    <source>
        <dbReference type="Proteomes" id="UP000762676"/>
    </source>
</evidence>
<comment type="caution">
    <text evidence="1">The sequence shown here is derived from an EMBL/GenBank/DDBJ whole genome shotgun (WGS) entry which is preliminary data.</text>
</comment>
<proteinExistence type="predicted"/>
<dbReference type="PANTHER" id="PTHR46670:SF3">
    <property type="entry name" value="ENDONUCLEASE_EXONUCLEASE_PHOSPHATASE DOMAIN-CONTAINING PROTEIN"/>
    <property type="match status" value="1"/>
</dbReference>
<evidence type="ECO:0008006" key="3">
    <source>
        <dbReference type="Google" id="ProtNLM"/>
    </source>
</evidence>
<protein>
    <recommendedName>
        <fullName evidence="3">Endonuclease/exonuclease/phosphatase domain-containing protein</fullName>
    </recommendedName>
</protein>
<dbReference type="EMBL" id="BMAT01012401">
    <property type="protein sequence ID" value="GFR91598.1"/>
    <property type="molecule type" value="Genomic_DNA"/>
</dbReference>
<name>A0AAV4H0C7_9GAST</name>
<gene>
    <name evidence="1" type="ORF">ElyMa_006179900</name>
</gene>
<sequence>MIVGDLNFHIDVPSAPETKKFFSLLNEFELQQKIHVPTHKDGHTLDLIITPLSDNYTKNITVIDKTISDHYLLSIDLNTQKPSKTKRTVTSRNWKMLEPSKFSTEFNEALKTLNNSTVSADCLDNTLRRTLDQLLPLQARTISQRPVSPWFSLCIKVAKQHRRRAERRWRKTRLTIHRHIFMTHRHKVKPIIQNCKREYFLRKFKTVTSGKELFMLSDHLLGRERTMPLPFGTEIDLCEQFVTFFNDKIANHTRFALEGSWSYSNLMKKLILKGAFCQTSFHVKDFWIAESQLVP</sequence>
<dbReference type="AlphaFoldDB" id="A0AAV4H0C7"/>
<keyword evidence="2" id="KW-1185">Reference proteome</keyword>
<dbReference type="PANTHER" id="PTHR46670">
    <property type="entry name" value="ENDO/EXONUCLEASE/PHOSPHATASE DOMAIN-CONTAINING PROTEIN"/>
    <property type="match status" value="1"/>
</dbReference>
<dbReference type="Proteomes" id="UP000762676">
    <property type="component" value="Unassembled WGS sequence"/>
</dbReference>
<accession>A0AAV4H0C7</accession>
<organism evidence="1 2">
    <name type="scientific">Elysia marginata</name>
    <dbReference type="NCBI Taxonomy" id="1093978"/>
    <lineage>
        <taxon>Eukaryota</taxon>
        <taxon>Metazoa</taxon>
        <taxon>Spiralia</taxon>
        <taxon>Lophotrochozoa</taxon>
        <taxon>Mollusca</taxon>
        <taxon>Gastropoda</taxon>
        <taxon>Heterobranchia</taxon>
        <taxon>Euthyneura</taxon>
        <taxon>Panpulmonata</taxon>
        <taxon>Sacoglossa</taxon>
        <taxon>Placobranchoidea</taxon>
        <taxon>Plakobranchidae</taxon>
        <taxon>Elysia</taxon>
    </lineage>
</organism>
<evidence type="ECO:0000313" key="1">
    <source>
        <dbReference type="EMBL" id="GFR91598.1"/>
    </source>
</evidence>
<reference evidence="1 2" key="1">
    <citation type="journal article" date="2021" name="Elife">
        <title>Chloroplast acquisition without the gene transfer in kleptoplastic sea slugs, Plakobranchus ocellatus.</title>
        <authorList>
            <person name="Maeda T."/>
            <person name="Takahashi S."/>
            <person name="Yoshida T."/>
            <person name="Shimamura S."/>
            <person name="Takaki Y."/>
            <person name="Nagai Y."/>
            <person name="Toyoda A."/>
            <person name="Suzuki Y."/>
            <person name="Arimoto A."/>
            <person name="Ishii H."/>
            <person name="Satoh N."/>
            <person name="Nishiyama T."/>
            <person name="Hasebe M."/>
            <person name="Maruyama T."/>
            <person name="Minagawa J."/>
            <person name="Obokata J."/>
            <person name="Shigenobu S."/>
        </authorList>
    </citation>
    <scope>NUCLEOTIDE SEQUENCE [LARGE SCALE GENOMIC DNA]</scope>
</reference>